<name>A0A7K1FTM2_9ACTN</name>
<evidence type="ECO:0000313" key="3">
    <source>
        <dbReference type="Proteomes" id="UP000460221"/>
    </source>
</evidence>
<proteinExistence type="predicted"/>
<gene>
    <name evidence="2" type="ORF">GIS00_26610</name>
</gene>
<dbReference type="AlphaFoldDB" id="A0A7K1FTM2"/>
<protein>
    <recommendedName>
        <fullName evidence="1">Helicase-associated domain-containing protein</fullName>
    </recommendedName>
</protein>
<keyword evidence="3" id="KW-1185">Reference proteome</keyword>
<sequence length="90" mass="10344">MVKGEQTLDGDDARWSLHLEAVAEHVARTGRLPSMAKGVDPQERSLGYWINNQRRAHSIGLLHPHRVRRLNAAVPIWYDRFMHRGPRARG</sequence>
<dbReference type="Gene3D" id="6.10.140.530">
    <property type="match status" value="1"/>
</dbReference>
<reference evidence="2 3" key="1">
    <citation type="submission" date="2019-11" db="EMBL/GenBank/DDBJ databases">
        <authorList>
            <person name="Jiang L.-Q."/>
        </authorList>
    </citation>
    <scope>NUCLEOTIDE SEQUENCE [LARGE SCALE GENOMIC DNA]</scope>
    <source>
        <strain evidence="2 3">YIM 132087</strain>
    </source>
</reference>
<dbReference type="Pfam" id="PF03457">
    <property type="entry name" value="HA"/>
    <property type="match status" value="1"/>
</dbReference>
<evidence type="ECO:0000313" key="2">
    <source>
        <dbReference type="EMBL" id="MTD17505.1"/>
    </source>
</evidence>
<comment type="caution">
    <text evidence="2">The sequence shown here is derived from an EMBL/GenBank/DDBJ whole genome shotgun (WGS) entry which is preliminary data.</text>
</comment>
<accession>A0A7K1FTM2</accession>
<feature type="domain" description="Helicase-associated" evidence="1">
    <location>
        <begin position="12"/>
        <end position="72"/>
    </location>
</feature>
<dbReference type="EMBL" id="WLYK01000022">
    <property type="protein sequence ID" value="MTD17505.1"/>
    <property type="molecule type" value="Genomic_DNA"/>
</dbReference>
<dbReference type="Proteomes" id="UP000460221">
    <property type="component" value="Unassembled WGS sequence"/>
</dbReference>
<organism evidence="2 3">
    <name type="scientific">Nakamurella alba</name>
    <dbReference type="NCBI Taxonomy" id="2665158"/>
    <lineage>
        <taxon>Bacteria</taxon>
        <taxon>Bacillati</taxon>
        <taxon>Actinomycetota</taxon>
        <taxon>Actinomycetes</taxon>
        <taxon>Nakamurellales</taxon>
        <taxon>Nakamurellaceae</taxon>
        <taxon>Nakamurella</taxon>
    </lineage>
</organism>
<evidence type="ECO:0000259" key="1">
    <source>
        <dbReference type="Pfam" id="PF03457"/>
    </source>
</evidence>
<dbReference type="RefSeq" id="WP_154771499.1">
    <property type="nucleotide sequence ID" value="NZ_WLYK01000022.1"/>
</dbReference>
<dbReference type="InterPro" id="IPR005114">
    <property type="entry name" value="Helicase_assoc"/>
</dbReference>